<keyword evidence="2" id="KW-1185">Reference proteome</keyword>
<accession>A0ACC0XKD7</accession>
<reference evidence="2" key="1">
    <citation type="journal article" date="2023" name="G3 (Bethesda)">
        <title>Genome assembly and association tests identify interacting loci associated with vigor, precocity, and sex in interspecific pistachio rootstocks.</title>
        <authorList>
            <person name="Palmer W."/>
            <person name="Jacygrad E."/>
            <person name="Sagayaradj S."/>
            <person name="Cavanaugh K."/>
            <person name="Han R."/>
            <person name="Bertier L."/>
            <person name="Beede B."/>
            <person name="Kafkas S."/>
            <person name="Golino D."/>
            <person name="Preece J."/>
            <person name="Michelmore R."/>
        </authorList>
    </citation>
    <scope>NUCLEOTIDE SEQUENCE [LARGE SCALE GENOMIC DNA]</scope>
</reference>
<dbReference type="EMBL" id="CM047747">
    <property type="protein sequence ID" value="KAJ0018759.1"/>
    <property type="molecule type" value="Genomic_DNA"/>
</dbReference>
<organism evidence="1 2">
    <name type="scientific">Pistacia integerrima</name>
    <dbReference type="NCBI Taxonomy" id="434235"/>
    <lineage>
        <taxon>Eukaryota</taxon>
        <taxon>Viridiplantae</taxon>
        <taxon>Streptophyta</taxon>
        <taxon>Embryophyta</taxon>
        <taxon>Tracheophyta</taxon>
        <taxon>Spermatophyta</taxon>
        <taxon>Magnoliopsida</taxon>
        <taxon>eudicotyledons</taxon>
        <taxon>Gunneridae</taxon>
        <taxon>Pentapetalae</taxon>
        <taxon>rosids</taxon>
        <taxon>malvids</taxon>
        <taxon>Sapindales</taxon>
        <taxon>Anacardiaceae</taxon>
        <taxon>Pistacia</taxon>
    </lineage>
</organism>
<sequence>MEGPLVQPGEDPLKKLQSEEKKSSVSSVESVKKVPKLGKPSGAVTSRVAEPTSSSSRKKTDLKSGSEPSSRLTKPTVSASLKTSNAVPVVRRNSTGGVPEKSLTSTAKQTSVGSTVGKKTTSSPSESVRRSLPELRRSSLPSDVTKPTSSRVSSSEARKSVPVSPVGRSLSKSTESEAKQGTVKKASIKPALSVSSSSRRVSSASLDSSSSSVSRKKISKVSSPSARSPSISSGLRTGSLSSSLDRSSNLSGRRRAGTPESKDSRFIVLPQVEIKAGDDVRLDLRGHRVRSLTASGLNLQPNLEFVYLRDNLLSTLEGIEILKRVKVLDLSFNDFKGPEFEPLENCKALQQLYLAGNQITSLGSLPQLPNLEFLSVAQNKLKSLSMASQPRLQVLAASKNKISTLKGFPHLPVLEHLRVEENPILKMSHLEAASILLVGPTLKKFNDRDLSRDELSIAKRYPAHTALCIRDGWEFCRPEHAPDSTFRFLFEQWKDHLPPGFLVKESFIEKPSEEDACRCHFVFVQDSTLSIDPQLVLKYQWFLGERPLSDFVPIPDATGEVYWPKHEDIGKFLKVECTPSLGETEYPPIFALSSPVSRGSGIPKVVNLEVRGELVEGNTIKGLAEVAWCGGTPGKGVASWLRRRWNSSPVVIAGAEDEEYWLTIDDVGSSLVFMYTPVTEEGAKGEPQYKYTDFVKAAPPSVSNVHITGDTVEGNIIKGVGEYFGGREGPSKFEWLRENKDSGEYVLVSTGTAEYTLVKEDVGRQLAFVYIPINLEGQEGESVSTISQTVKQGALFMLVFNAFILAPPKVTNVKIIGDLRENSKITVTGIVTGGTDGSSRVQWFKTSSSIMDGENGLEALSTSKIAKAFRIPLGAVGFYIVAKYTPMTPDGESGEPAYVISERAVETLPPSLNFLSITGDCAEGGILTASYGYIGGHEGKSIYNWYLHEVETDTGTLIPEVSGLLQYRVGKDAIGKFISFQCTPVRDDGIVGEPRTCMGQERVRPGNFIILYHGICLQIISKFELVICHFELMMHWGRFLE</sequence>
<name>A0ACC0XKD7_9ROSI</name>
<dbReference type="Proteomes" id="UP001163603">
    <property type="component" value="Chromosome 12"/>
</dbReference>
<evidence type="ECO:0000313" key="1">
    <source>
        <dbReference type="EMBL" id="KAJ0018759.1"/>
    </source>
</evidence>
<protein>
    <submittedName>
        <fullName evidence="1">Uncharacterized protein</fullName>
    </submittedName>
</protein>
<comment type="caution">
    <text evidence="1">The sequence shown here is derived from an EMBL/GenBank/DDBJ whole genome shotgun (WGS) entry which is preliminary data.</text>
</comment>
<evidence type="ECO:0000313" key="2">
    <source>
        <dbReference type="Proteomes" id="UP001163603"/>
    </source>
</evidence>
<gene>
    <name evidence="1" type="ORF">Pint_11116</name>
</gene>
<proteinExistence type="predicted"/>